<dbReference type="NCBIfam" id="NF038070">
    <property type="entry name" value="LmbU_fam_TF"/>
    <property type="match status" value="1"/>
</dbReference>
<gene>
    <name evidence="2" type="ORF">F5983_31775</name>
</gene>
<keyword evidence="3" id="KW-1185">Reference proteome</keyword>
<dbReference type="EMBL" id="VYUA01000046">
    <property type="protein sequence ID" value="KAB2588567.1"/>
    <property type="molecule type" value="Genomic_DNA"/>
</dbReference>
<proteinExistence type="predicted"/>
<reference evidence="2 3" key="1">
    <citation type="submission" date="2019-09" db="EMBL/GenBank/DDBJ databases">
        <authorList>
            <person name="Liu P."/>
        </authorList>
    </citation>
    <scope>NUCLEOTIDE SEQUENCE [LARGE SCALE GENOMIC DNA]</scope>
    <source>
        <strain evidence="2 3">TRM68085</strain>
    </source>
</reference>
<feature type="region of interest" description="Disordered" evidence="1">
    <location>
        <begin position="163"/>
        <end position="186"/>
    </location>
</feature>
<sequence>MPIDQWRDLGQHIYVINDSSGWWFGDWLIYGQQHYPDRYKHAIAETSLSYQTLRNYAWVAGQFGVDRRRDRLSFQHHAEVAGLNVEMQDNWLNQAERFGWSRNELRRRIKAGLRPPSEKLPANVRVDVTAERRARWERAAADRGQELSAWIISVLDESASVWQAEPTPRLAPAPAERPQQNGAPLS</sequence>
<name>A0A5N5EDS6_9ACTN</name>
<comment type="caution">
    <text evidence="2">The sequence shown here is derived from an EMBL/GenBank/DDBJ whole genome shotgun (WGS) entry which is preliminary data.</text>
</comment>
<dbReference type="AlphaFoldDB" id="A0A5N5EDS6"/>
<dbReference type="InterPro" id="IPR049735">
    <property type="entry name" value="NovE/LmbU-like"/>
</dbReference>
<protein>
    <submittedName>
        <fullName evidence="2">DUF1016 domain-containing protein</fullName>
    </submittedName>
</protein>
<accession>A0A5N5EDS6</accession>
<dbReference type="Proteomes" id="UP000326907">
    <property type="component" value="Unassembled WGS sequence"/>
</dbReference>
<evidence type="ECO:0000313" key="2">
    <source>
        <dbReference type="EMBL" id="KAB2588567.1"/>
    </source>
</evidence>
<evidence type="ECO:0000256" key="1">
    <source>
        <dbReference type="SAM" id="MobiDB-lite"/>
    </source>
</evidence>
<organism evidence="2 3">
    <name type="scientific">Streptomyces arboris</name>
    <dbReference type="NCBI Taxonomy" id="2600619"/>
    <lineage>
        <taxon>Bacteria</taxon>
        <taxon>Bacillati</taxon>
        <taxon>Actinomycetota</taxon>
        <taxon>Actinomycetes</taxon>
        <taxon>Kitasatosporales</taxon>
        <taxon>Streptomycetaceae</taxon>
        <taxon>Streptomyces</taxon>
    </lineage>
</organism>
<evidence type="ECO:0000313" key="3">
    <source>
        <dbReference type="Proteomes" id="UP000326907"/>
    </source>
</evidence>